<evidence type="ECO:0000313" key="2">
    <source>
        <dbReference type="EMBL" id="GEN45523.1"/>
    </source>
</evidence>
<protein>
    <submittedName>
        <fullName evidence="2">Uncharacterized protein</fullName>
    </submittedName>
</protein>
<name>A0A511W642_9BACI</name>
<keyword evidence="1" id="KW-0472">Membrane</keyword>
<keyword evidence="1" id="KW-0812">Transmembrane</keyword>
<dbReference type="OrthoDB" id="2622664at2"/>
<reference evidence="2 3" key="1">
    <citation type="submission" date="2019-07" db="EMBL/GenBank/DDBJ databases">
        <title>Whole genome shotgun sequence of Alkalibacillus haloalkaliphilus NBRC 103110.</title>
        <authorList>
            <person name="Hosoyama A."/>
            <person name="Uohara A."/>
            <person name="Ohji S."/>
            <person name="Ichikawa N."/>
        </authorList>
    </citation>
    <scope>NUCLEOTIDE SEQUENCE [LARGE SCALE GENOMIC DNA]</scope>
    <source>
        <strain evidence="2 3">NBRC 103110</strain>
    </source>
</reference>
<keyword evidence="3" id="KW-1185">Reference proteome</keyword>
<evidence type="ECO:0000313" key="3">
    <source>
        <dbReference type="Proteomes" id="UP000321440"/>
    </source>
</evidence>
<accession>A0A511W642</accession>
<keyword evidence="1" id="KW-1133">Transmembrane helix</keyword>
<evidence type="ECO:0000256" key="1">
    <source>
        <dbReference type="SAM" id="Phobius"/>
    </source>
</evidence>
<organism evidence="2 3">
    <name type="scientific">Alkalibacillus haloalkaliphilus</name>
    <dbReference type="NCBI Taxonomy" id="94136"/>
    <lineage>
        <taxon>Bacteria</taxon>
        <taxon>Bacillati</taxon>
        <taxon>Bacillota</taxon>
        <taxon>Bacilli</taxon>
        <taxon>Bacillales</taxon>
        <taxon>Bacillaceae</taxon>
        <taxon>Alkalibacillus</taxon>
    </lineage>
</organism>
<dbReference type="Proteomes" id="UP000321440">
    <property type="component" value="Unassembled WGS sequence"/>
</dbReference>
<dbReference type="AlphaFoldDB" id="A0A511W642"/>
<proteinExistence type="predicted"/>
<comment type="caution">
    <text evidence="2">The sequence shown here is derived from an EMBL/GenBank/DDBJ whole genome shotgun (WGS) entry which is preliminary data.</text>
</comment>
<sequence length="126" mass="14123">MRFLSAVISAFIIAFIYVLVAFISHPADSPIFFQLFVITLLITGLIYLMAGTPISIFIDRSIKKLRTSWQRYIAGVFSYSLAGAIVSVVVMVLFGQEDELNAIMGMALYGTVAANIYYHVQLWMKK</sequence>
<feature type="transmembrane region" description="Helical" evidence="1">
    <location>
        <begin position="100"/>
        <end position="120"/>
    </location>
</feature>
<gene>
    <name evidence="2" type="ORF">AHA02nite_12990</name>
</gene>
<feature type="transmembrane region" description="Helical" evidence="1">
    <location>
        <begin position="7"/>
        <end position="25"/>
    </location>
</feature>
<dbReference type="EMBL" id="BJYA01000005">
    <property type="protein sequence ID" value="GEN45523.1"/>
    <property type="molecule type" value="Genomic_DNA"/>
</dbReference>
<feature type="transmembrane region" description="Helical" evidence="1">
    <location>
        <begin position="31"/>
        <end position="51"/>
    </location>
</feature>
<feature type="transmembrane region" description="Helical" evidence="1">
    <location>
        <begin position="72"/>
        <end position="94"/>
    </location>
</feature>
<dbReference type="RefSeq" id="WP_146815530.1">
    <property type="nucleotide sequence ID" value="NZ_BJYA01000005.1"/>
</dbReference>